<dbReference type="PANTHER" id="PTHR31672:SF13">
    <property type="entry name" value="F-BOX PROTEIN CPR30-LIKE"/>
    <property type="match status" value="1"/>
</dbReference>
<evidence type="ECO:0000256" key="1">
    <source>
        <dbReference type="SAM" id="MobiDB-lite"/>
    </source>
</evidence>
<dbReference type="NCBIfam" id="TIGR01640">
    <property type="entry name" value="F_box_assoc_1"/>
    <property type="match status" value="1"/>
</dbReference>
<dbReference type="InterPro" id="IPR001810">
    <property type="entry name" value="F-box_dom"/>
</dbReference>
<dbReference type="PANTHER" id="PTHR31672">
    <property type="entry name" value="BNACNNG10540D PROTEIN"/>
    <property type="match status" value="1"/>
</dbReference>
<dbReference type="Proteomes" id="UP001202328">
    <property type="component" value="Unassembled WGS sequence"/>
</dbReference>
<dbReference type="AlphaFoldDB" id="A0AAD4T369"/>
<organism evidence="3 4">
    <name type="scientific">Papaver atlanticum</name>
    <dbReference type="NCBI Taxonomy" id="357466"/>
    <lineage>
        <taxon>Eukaryota</taxon>
        <taxon>Viridiplantae</taxon>
        <taxon>Streptophyta</taxon>
        <taxon>Embryophyta</taxon>
        <taxon>Tracheophyta</taxon>
        <taxon>Spermatophyta</taxon>
        <taxon>Magnoliopsida</taxon>
        <taxon>Ranunculales</taxon>
        <taxon>Papaveraceae</taxon>
        <taxon>Papaveroideae</taxon>
        <taxon>Papaver</taxon>
    </lineage>
</organism>
<accession>A0AAD4T369</accession>
<keyword evidence="4" id="KW-1185">Reference proteome</keyword>
<dbReference type="Pfam" id="PF07734">
    <property type="entry name" value="FBA_1"/>
    <property type="match status" value="1"/>
</dbReference>
<evidence type="ECO:0000313" key="4">
    <source>
        <dbReference type="Proteomes" id="UP001202328"/>
    </source>
</evidence>
<dbReference type="EMBL" id="JAJJMB010006586">
    <property type="protein sequence ID" value="KAI3934301.1"/>
    <property type="molecule type" value="Genomic_DNA"/>
</dbReference>
<feature type="region of interest" description="Disordered" evidence="1">
    <location>
        <begin position="406"/>
        <end position="427"/>
    </location>
</feature>
<proteinExistence type="predicted"/>
<dbReference type="SUPFAM" id="SSF81383">
    <property type="entry name" value="F-box domain"/>
    <property type="match status" value="1"/>
</dbReference>
<protein>
    <recommendedName>
        <fullName evidence="2">F-box domain-containing protein</fullName>
    </recommendedName>
</protein>
<reference evidence="3" key="1">
    <citation type="submission" date="2022-04" db="EMBL/GenBank/DDBJ databases">
        <title>A functionally conserved STORR gene fusion in Papaver species that diverged 16.8 million years ago.</title>
        <authorList>
            <person name="Catania T."/>
        </authorList>
    </citation>
    <scope>NUCLEOTIDE SEQUENCE</scope>
    <source>
        <strain evidence="3">S-188037</strain>
    </source>
</reference>
<dbReference type="InterPro" id="IPR006527">
    <property type="entry name" value="F-box-assoc_dom_typ1"/>
</dbReference>
<sequence length="427" mass="49319">MVNLPKEIISDVLIRLPIKSVSRFRCIDKAWCKLLRSPAFLKMHQKRPAEMNVEFGIMLHHYNQICILSYDSSSSICTVKDQGQFYQDGINFFGCCNGLVLLRRVDKDRSHVITLWNPATDEYRDLPHPTYEFEVKIKDIEYGIGYDYRLEDYKVVSIASLDEEHSEVQVYTLKSNSWRRVENSNLLYCVNQINNRAIYWIAETETKTSPSVDYEVIIYFDIETESFDEMPFPDLFDKNYITNLCVLGGSLCLLGFNTDVGTAAVWEWKLNGVNKSWTKLFSIDLQKHFGGFLIDLIPLLSLKNGEILLGLYMESTKHDTIGLQTVLYDAKRDTIRILTDVDEGLIGCYAEHASVYVECEMSLDTGTYLWDIMMDDPDKECDYNSNYNFQEGNGEETSNGQIHGCRYDNEQEEVEGNKNAKKKIKKM</sequence>
<feature type="domain" description="F-box" evidence="2">
    <location>
        <begin position="1"/>
        <end position="43"/>
    </location>
</feature>
<name>A0AAD4T369_9MAGN</name>
<dbReference type="CDD" id="cd22157">
    <property type="entry name" value="F-box_AtFBW1-like"/>
    <property type="match status" value="1"/>
</dbReference>
<dbReference type="InterPro" id="IPR017451">
    <property type="entry name" value="F-box-assoc_interact_dom"/>
</dbReference>
<comment type="caution">
    <text evidence="3">The sequence shown here is derived from an EMBL/GenBank/DDBJ whole genome shotgun (WGS) entry which is preliminary data.</text>
</comment>
<dbReference type="PROSITE" id="PS50181">
    <property type="entry name" value="FBOX"/>
    <property type="match status" value="1"/>
</dbReference>
<gene>
    <name evidence="3" type="ORF">MKW98_009282</name>
</gene>
<evidence type="ECO:0000259" key="2">
    <source>
        <dbReference type="PROSITE" id="PS50181"/>
    </source>
</evidence>
<evidence type="ECO:0000313" key="3">
    <source>
        <dbReference type="EMBL" id="KAI3934301.1"/>
    </source>
</evidence>
<dbReference type="InterPro" id="IPR036047">
    <property type="entry name" value="F-box-like_dom_sf"/>
</dbReference>
<dbReference type="InterPro" id="IPR050796">
    <property type="entry name" value="SCF_F-box_component"/>
</dbReference>